<keyword evidence="4" id="KW-1185">Reference proteome</keyword>
<evidence type="ECO:0000259" key="1">
    <source>
        <dbReference type="Pfam" id="PF11258"/>
    </source>
</evidence>
<sequence length="383" mass="42580">MFGSIIREVSHLAEPSFYSYVPHFIQRRKRLMFVLLGVTILLSACNSKPEPQETTPVVPPQVAEPIPTPEEPQEEAVIAPLTGLAWEAGEPTKRPIAVMINNQKRARPQSGLQQADVLVEVLAEGGITRLVAIYHSDSTYKGEIGPVRSIRPYLIDIGESFGAALVHAGGSPDGYRILQRQNKDYLDEISNAGPYFWRDKQRRAPHNLYTNAEKIVQGMTKKKYEMTADVPAFSFVSNNRADDTNAAMAGEPAKHLRVAFSNHSELVEYQYEERSGHYIRHMAGAPHTDKISGEALKAANLVLIYAKHRVLDDVGRLEVDVRAGGRAVIIRDGQAVNGEWLRSNGSFEFKVDGQKALFKPGTTHMLIITDDKSSKDRAVWKAQ</sequence>
<dbReference type="InterPro" id="IPR023158">
    <property type="entry name" value="YerB-like_sf"/>
</dbReference>
<dbReference type="Gene3D" id="3.50.90.10">
    <property type="entry name" value="YerB-like"/>
    <property type="match status" value="1"/>
</dbReference>
<feature type="domain" description="DUF3048" evidence="2">
    <location>
        <begin position="257"/>
        <end position="364"/>
    </location>
</feature>
<dbReference type="Pfam" id="PF11258">
    <property type="entry name" value="DUF3048"/>
    <property type="match status" value="1"/>
</dbReference>
<reference evidence="3 4" key="1">
    <citation type="submission" date="2020-09" db="EMBL/GenBank/DDBJ databases">
        <title>Paenibacillus sp. CAU 1523 isolated from sand of Haeundae Beach.</title>
        <authorList>
            <person name="Kim W."/>
        </authorList>
    </citation>
    <scope>NUCLEOTIDE SEQUENCE [LARGE SCALE GENOMIC DNA]</scope>
    <source>
        <strain evidence="3 4">CAU 1523</strain>
    </source>
</reference>
<name>A0ABR9B2P1_9BACL</name>
<evidence type="ECO:0000313" key="4">
    <source>
        <dbReference type="Proteomes" id="UP000634529"/>
    </source>
</evidence>
<gene>
    <name evidence="3" type="ORF">IFO66_19160</name>
</gene>
<dbReference type="InterPro" id="IPR035328">
    <property type="entry name" value="DUF3048_C"/>
</dbReference>
<dbReference type="InterPro" id="IPR021416">
    <property type="entry name" value="DUF3048_N"/>
</dbReference>
<evidence type="ECO:0000313" key="3">
    <source>
        <dbReference type="EMBL" id="MBD8500411.1"/>
    </source>
</evidence>
<dbReference type="EMBL" id="JACYTN010000022">
    <property type="protein sequence ID" value="MBD8500411.1"/>
    <property type="molecule type" value="Genomic_DNA"/>
</dbReference>
<evidence type="ECO:0000259" key="2">
    <source>
        <dbReference type="Pfam" id="PF17479"/>
    </source>
</evidence>
<comment type="caution">
    <text evidence="3">The sequence shown here is derived from an EMBL/GenBank/DDBJ whole genome shotgun (WGS) entry which is preliminary data.</text>
</comment>
<dbReference type="SUPFAM" id="SSF159774">
    <property type="entry name" value="YerB-like"/>
    <property type="match status" value="1"/>
</dbReference>
<organism evidence="3 4">
    <name type="scientific">Paenibacillus arenosi</name>
    <dbReference type="NCBI Taxonomy" id="2774142"/>
    <lineage>
        <taxon>Bacteria</taxon>
        <taxon>Bacillati</taxon>
        <taxon>Bacillota</taxon>
        <taxon>Bacilli</taxon>
        <taxon>Bacillales</taxon>
        <taxon>Paenibacillaceae</taxon>
        <taxon>Paenibacillus</taxon>
    </lineage>
</organism>
<feature type="domain" description="DUF3048" evidence="1">
    <location>
        <begin position="81"/>
        <end position="224"/>
    </location>
</feature>
<dbReference type="Proteomes" id="UP000634529">
    <property type="component" value="Unassembled WGS sequence"/>
</dbReference>
<accession>A0ABR9B2P1</accession>
<proteinExistence type="predicted"/>
<dbReference type="Pfam" id="PF17479">
    <property type="entry name" value="DUF3048_C"/>
    <property type="match status" value="1"/>
</dbReference>
<protein>
    <submittedName>
        <fullName evidence="3">DUF3048 domain-containing protein</fullName>
    </submittedName>
</protein>